<evidence type="ECO:0000256" key="3">
    <source>
        <dbReference type="ARBA" id="ARBA00023157"/>
    </source>
</evidence>
<dbReference type="Gene3D" id="3.40.50.1820">
    <property type="entry name" value="alpha/beta hydrolase"/>
    <property type="match status" value="1"/>
</dbReference>
<evidence type="ECO:0000256" key="4">
    <source>
        <dbReference type="RuleBase" id="RU361235"/>
    </source>
</evidence>
<dbReference type="PRINTS" id="PR00878">
    <property type="entry name" value="CHOLNESTRASE"/>
</dbReference>
<dbReference type="InterPro" id="IPR019826">
    <property type="entry name" value="Carboxylesterase_B_AS"/>
</dbReference>
<accession>A0ABP6E7Z2</accession>
<evidence type="ECO:0000256" key="1">
    <source>
        <dbReference type="ARBA" id="ARBA00005964"/>
    </source>
</evidence>
<keyword evidence="3" id="KW-1015">Disulfide bond</keyword>
<evidence type="ECO:0000256" key="2">
    <source>
        <dbReference type="ARBA" id="ARBA00022801"/>
    </source>
</evidence>
<organism evidence="7 8">
    <name type="scientific">Streptomyces lunalinharesii</name>
    <dbReference type="NCBI Taxonomy" id="333384"/>
    <lineage>
        <taxon>Bacteria</taxon>
        <taxon>Bacillati</taxon>
        <taxon>Actinomycetota</taxon>
        <taxon>Actinomycetes</taxon>
        <taxon>Kitasatosporales</taxon>
        <taxon>Streptomycetaceae</taxon>
        <taxon>Streptomyces</taxon>
    </lineage>
</organism>
<evidence type="ECO:0000313" key="7">
    <source>
        <dbReference type="EMBL" id="GAA2658579.1"/>
    </source>
</evidence>
<keyword evidence="2 4" id="KW-0378">Hydrolase</keyword>
<dbReference type="SUPFAM" id="SSF53474">
    <property type="entry name" value="alpha/beta-Hydrolases"/>
    <property type="match status" value="1"/>
</dbReference>
<dbReference type="EC" id="3.1.1.-" evidence="4"/>
<name>A0ABP6E7Z2_9ACTN</name>
<dbReference type="PANTHER" id="PTHR43918">
    <property type="entry name" value="ACETYLCHOLINESTERASE"/>
    <property type="match status" value="1"/>
</dbReference>
<dbReference type="InterPro" id="IPR002018">
    <property type="entry name" value="CarbesteraseB"/>
</dbReference>
<dbReference type="RefSeq" id="WP_344575335.1">
    <property type="nucleotide sequence ID" value="NZ_BAAARK010000006.1"/>
</dbReference>
<gene>
    <name evidence="7" type="ORF">GCM10009864_26660</name>
</gene>
<dbReference type="PANTHER" id="PTHR43918:SF4">
    <property type="entry name" value="CARBOXYLIC ESTER HYDROLASE"/>
    <property type="match status" value="1"/>
</dbReference>
<dbReference type="EMBL" id="BAAARK010000006">
    <property type="protein sequence ID" value="GAA2658579.1"/>
    <property type="molecule type" value="Genomic_DNA"/>
</dbReference>
<dbReference type="Proteomes" id="UP001500994">
    <property type="component" value="Unassembled WGS sequence"/>
</dbReference>
<dbReference type="InterPro" id="IPR029058">
    <property type="entry name" value="AB_hydrolase_fold"/>
</dbReference>
<dbReference type="Pfam" id="PF00135">
    <property type="entry name" value="COesterase"/>
    <property type="match status" value="1"/>
</dbReference>
<dbReference type="InterPro" id="IPR019819">
    <property type="entry name" value="Carboxylesterase_B_CS"/>
</dbReference>
<reference evidence="8" key="1">
    <citation type="journal article" date="2019" name="Int. J. Syst. Evol. Microbiol.">
        <title>The Global Catalogue of Microorganisms (GCM) 10K type strain sequencing project: providing services to taxonomists for standard genome sequencing and annotation.</title>
        <authorList>
            <consortium name="The Broad Institute Genomics Platform"/>
            <consortium name="The Broad Institute Genome Sequencing Center for Infectious Disease"/>
            <person name="Wu L."/>
            <person name="Ma J."/>
        </authorList>
    </citation>
    <scope>NUCLEOTIDE SEQUENCE [LARGE SCALE GENOMIC DNA]</scope>
    <source>
        <strain evidence="8">JCM 16374</strain>
    </source>
</reference>
<dbReference type="PROSITE" id="PS00122">
    <property type="entry name" value="CARBOXYLESTERASE_B_1"/>
    <property type="match status" value="1"/>
</dbReference>
<dbReference type="PROSITE" id="PS00941">
    <property type="entry name" value="CARBOXYLESTERASE_B_2"/>
    <property type="match status" value="1"/>
</dbReference>
<proteinExistence type="inferred from homology"/>
<keyword evidence="8" id="KW-1185">Reference proteome</keyword>
<comment type="caution">
    <text evidence="7">The sequence shown here is derived from an EMBL/GenBank/DDBJ whole genome shotgun (WGS) entry which is preliminary data.</text>
</comment>
<comment type="similarity">
    <text evidence="1 4">Belongs to the type-B carboxylesterase/lipase family.</text>
</comment>
<evidence type="ECO:0000313" key="8">
    <source>
        <dbReference type="Proteomes" id="UP001500994"/>
    </source>
</evidence>
<protein>
    <recommendedName>
        <fullName evidence="4">Carboxylic ester hydrolase</fullName>
        <ecNumber evidence="4">3.1.1.-</ecNumber>
    </recommendedName>
</protein>
<dbReference type="InterPro" id="IPR000997">
    <property type="entry name" value="Cholinesterase"/>
</dbReference>
<dbReference type="InterPro" id="IPR050654">
    <property type="entry name" value="AChE-related_enzymes"/>
</dbReference>
<evidence type="ECO:0000259" key="6">
    <source>
        <dbReference type="Pfam" id="PF00135"/>
    </source>
</evidence>
<evidence type="ECO:0000256" key="5">
    <source>
        <dbReference type="SAM" id="MobiDB-lite"/>
    </source>
</evidence>
<feature type="domain" description="Carboxylesterase type B" evidence="6">
    <location>
        <begin position="6"/>
        <end position="469"/>
    </location>
</feature>
<sequence length="494" mass="51772">MTQGNEHVVATGRGRVRGRGEGPTVAYRGIPYAASPVGALRFAPPQPAPRWSGIRDAARTGPAVPQRPSRLEAVMGRRTPDWDEDGCLTLNVWTPSPRGAQPAARPVLLWFHGGGFSSGSAGWDWYDGARLAARGDLIVVTANYRLGPLGYLHLPDIGADNAGTQDQIAALGWVRDNIAAFGGDPDAVTVGGQSAGAFSALALATEPRTAGLVHRVLLESGPWALSPQDPALAAEHARAYLRLLDLADEADPGPALRALPVDRLLAAYGTLAAQVARFGTVAPAMYPVLGGAGASRTWRDALTAGALDGKDLLIGTTRDEMTAFMGLDPRVQSLSRADALALLADQAPGEGEAERRYQQYARQLPGATPGRIAITAKTDAEFRNGALEIADHHATAGNRTHVYQFDYVAPGADNPLGACHCGELPFLFGTFHHYPDSPMLGRPDAAARALGDVFADAVTSFVTSGAPHGIPAYAPAAPDRIRHFAPAADGPAGR</sequence>
<feature type="region of interest" description="Disordered" evidence="5">
    <location>
        <begin position="1"/>
        <end position="22"/>
    </location>
</feature>